<name>A0ABY3ZW50_9STAP</name>
<feature type="transmembrane region" description="Helical" evidence="1">
    <location>
        <begin position="116"/>
        <end position="140"/>
    </location>
</feature>
<feature type="transmembrane region" description="Helical" evidence="1">
    <location>
        <begin position="6"/>
        <end position="25"/>
    </location>
</feature>
<accession>A0ABY3ZW50</accession>
<keyword evidence="3" id="KW-1185">Reference proteome</keyword>
<feature type="transmembrane region" description="Helical" evidence="1">
    <location>
        <begin position="234"/>
        <end position="253"/>
    </location>
</feature>
<organism evidence="2 3">
    <name type="scientific">Macrococcus armenti</name>
    <dbReference type="NCBI Taxonomy" id="2875764"/>
    <lineage>
        <taxon>Bacteria</taxon>
        <taxon>Bacillati</taxon>
        <taxon>Bacillota</taxon>
        <taxon>Bacilli</taxon>
        <taxon>Bacillales</taxon>
        <taxon>Staphylococcaceae</taxon>
        <taxon>Macrococcus</taxon>
    </lineage>
</organism>
<protein>
    <recommendedName>
        <fullName evidence="4">DUF418 domain-containing protein</fullName>
    </recommendedName>
</protein>
<keyword evidence="1" id="KW-0472">Membrane</keyword>
<dbReference type="RefSeq" id="WP_243366553.1">
    <property type="nucleotide sequence ID" value="NZ_CP094348.1"/>
</dbReference>
<proteinExistence type="predicted"/>
<feature type="transmembrane region" description="Helical" evidence="1">
    <location>
        <begin position="210"/>
        <end position="228"/>
    </location>
</feature>
<reference evidence="2" key="2">
    <citation type="submission" date="2022-04" db="EMBL/GenBank/DDBJ databases">
        <title>Antimicrobial genetic elements in methicillin-resistant Macrococcus armenti.</title>
        <authorList>
            <person name="Keller J.E."/>
            <person name="Schwendener S."/>
            <person name="Pantucek R."/>
            <person name="Perreten V."/>
        </authorList>
    </citation>
    <scope>NUCLEOTIDE SEQUENCE</scope>
    <source>
        <strain evidence="2">CCM 2609</strain>
    </source>
</reference>
<sequence>MKVIMKYIIVAVVLMLYLMHFTFLVGEPFEFINPFEYFAQVELVKLESYIFLMLYTAIPIISYFIGRTQITKRTLIMMITLGIILLIISRMSIVLLIALGIIVSKAIEKIIKSHAQMLYAIISMLLITTLIFVIVMPSLILNGAEETFLDVNAFQSYIGTYNESNFIHITKLNLQLFVQHIGLYSVLLCFIVVPSMLLGKVNLKQFKLPLAMIFLTIGVAIKLLIFIVNHNWTQSLIIINGSLFIGLGIAFLIDNGKRLKVQDIVITTLYIAVCEVILVITFTGYIGMFPAESLNILFSKSVVITSIMSVIYVILMVLINNKYNKFKKI</sequence>
<dbReference type="Proteomes" id="UP000830343">
    <property type="component" value="Chromosome"/>
</dbReference>
<feature type="transmembrane region" description="Helical" evidence="1">
    <location>
        <begin position="181"/>
        <end position="198"/>
    </location>
</feature>
<feature type="transmembrane region" description="Helical" evidence="1">
    <location>
        <begin position="265"/>
        <end position="286"/>
    </location>
</feature>
<feature type="transmembrane region" description="Helical" evidence="1">
    <location>
        <begin position="298"/>
        <end position="319"/>
    </location>
</feature>
<keyword evidence="1" id="KW-0812">Transmembrane</keyword>
<gene>
    <name evidence="2" type="ORF">MRZ06_03405</name>
</gene>
<evidence type="ECO:0000256" key="1">
    <source>
        <dbReference type="SAM" id="Phobius"/>
    </source>
</evidence>
<reference evidence="2" key="1">
    <citation type="submission" date="2022-03" db="EMBL/GenBank/DDBJ databases">
        <authorList>
            <person name="Vrbovska V."/>
            <person name="Kovarovic V."/>
            <person name="Botka T."/>
            <person name="Pantucek R."/>
        </authorList>
    </citation>
    <scope>NUCLEOTIDE SEQUENCE</scope>
    <source>
        <strain evidence="2">CCM 2609</strain>
    </source>
</reference>
<keyword evidence="1" id="KW-1133">Transmembrane helix</keyword>
<evidence type="ECO:0000313" key="3">
    <source>
        <dbReference type="Proteomes" id="UP000830343"/>
    </source>
</evidence>
<dbReference type="EMBL" id="CP094348">
    <property type="protein sequence ID" value="UOB21138.1"/>
    <property type="molecule type" value="Genomic_DNA"/>
</dbReference>
<evidence type="ECO:0000313" key="2">
    <source>
        <dbReference type="EMBL" id="UOB21138.1"/>
    </source>
</evidence>
<feature type="transmembrane region" description="Helical" evidence="1">
    <location>
        <begin position="77"/>
        <end position="104"/>
    </location>
</feature>
<evidence type="ECO:0008006" key="4">
    <source>
        <dbReference type="Google" id="ProtNLM"/>
    </source>
</evidence>
<feature type="transmembrane region" description="Helical" evidence="1">
    <location>
        <begin position="46"/>
        <end position="65"/>
    </location>
</feature>